<evidence type="ECO:0000256" key="3">
    <source>
        <dbReference type="ARBA" id="ARBA00022449"/>
    </source>
</evidence>
<feature type="domain" description="MrpA C-terminal/MbhD" evidence="13">
    <location>
        <begin position="595"/>
        <end position="658"/>
    </location>
</feature>
<dbReference type="InterPro" id="IPR025383">
    <property type="entry name" value="MrpA_C/MbhD"/>
</dbReference>
<evidence type="ECO:0000256" key="5">
    <source>
        <dbReference type="ARBA" id="ARBA00022692"/>
    </source>
</evidence>
<feature type="transmembrane region" description="Helical" evidence="10">
    <location>
        <begin position="193"/>
        <end position="218"/>
    </location>
</feature>
<feature type="transmembrane region" description="Helical" evidence="10">
    <location>
        <begin position="120"/>
        <end position="139"/>
    </location>
</feature>
<dbReference type="GO" id="GO:0006811">
    <property type="term" value="P:monoatomic ion transport"/>
    <property type="evidence" value="ECO:0007669"/>
    <property type="project" value="UniProtKB-KW"/>
</dbReference>
<feature type="transmembrane region" description="Helical" evidence="10">
    <location>
        <begin position="97"/>
        <end position="114"/>
    </location>
</feature>
<feature type="transmembrane region" description="Helical" evidence="10">
    <location>
        <begin position="258"/>
        <end position="279"/>
    </location>
</feature>
<dbReference type="InterPro" id="IPR001750">
    <property type="entry name" value="ND/Mrp_TM"/>
</dbReference>
<evidence type="ECO:0000259" key="11">
    <source>
        <dbReference type="Pfam" id="PF00361"/>
    </source>
</evidence>
<keyword evidence="3" id="KW-0050">Antiport</keyword>
<evidence type="ECO:0000259" key="12">
    <source>
        <dbReference type="Pfam" id="PF00662"/>
    </source>
</evidence>
<dbReference type="PANTHER" id="PTHR43373:SF1">
    <property type="entry name" value="NA(+)_H(+) ANTIPORTER SUBUNIT A"/>
    <property type="match status" value="1"/>
</dbReference>
<feature type="domain" description="MrpA C-terminal/MbhE" evidence="14">
    <location>
        <begin position="670"/>
        <end position="751"/>
    </location>
</feature>
<name>A0A1M5XRZ2_9BACT</name>
<gene>
    <name evidence="15" type="ORF">SAMN02745124_03308</name>
</gene>
<dbReference type="EMBL" id="FQXS01000022">
    <property type="protein sequence ID" value="SHI02526.1"/>
    <property type="molecule type" value="Genomic_DNA"/>
</dbReference>
<keyword evidence="5 9" id="KW-0812">Transmembrane</keyword>
<evidence type="ECO:0000259" key="14">
    <source>
        <dbReference type="Pfam" id="PF20501"/>
    </source>
</evidence>
<dbReference type="GO" id="GO:0005886">
    <property type="term" value="C:plasma membrane"/>
    <property type="evidence" value="ECO:0007669"/>
    <property type="project" value="UniProtKB-SubCell"/>
</dbReference>
<dbReference type="InterPro" id="IPR001516">
    <property type="entry name" value="Proton_antipo_N"/>
</dbReference>
<evidence type="ECO:0000256" key="8">
    <source>
        <dbReference type="ARBA" id="ARBA00023136"/>
    </source>
</evidence>
<feature type="transmembrane region" description="Helical" evidence="10">
    <location>
        <begin position="394"/>
        <end position="417"/>
    </location>
</feature>
<keyword evidence="16" id="KW-1185">Reference proteome</keyword>
<dbReference type="AlphaFoldDB" id="A0A1M5XRZ2"/>
<feature type="transmembrane region" description="Helical" evidence="10">
    <location>
        <begin position="286"/>
        <end position="303"/>
    </location>
</feature>
<accession>A0A1M5XRZ2</accession>
<dbReference type="PANTHER" id="PTHR43373">
    <property type="entry name" value="NA(+)/H(+) ANTIPORTER SUBUNIT"/>
    <property type="match status" value="1"/>
</dbReference>
<dbReference type="InterPro" id="IPR042106">
    <property type="entry name" value="Nuo/plastoQ_OxRdtase_6_NuoJ"/>
</dbReference>
<dbReference type="Gene3D" id="1.20.120.1200">
    <property type="entry name" value="NADH-ubiquinone/plastoquinone oxidoreductase chain 6, subunit NuoJ"/>
    <property type="match status" value="1"/>
</dbReference>
<dbReference type="Pfam" id="PF00662">
    <property type="entry name" value="Proton_antipo_N"/>
    <property type="match status" value="1"/>
</dbReference>
<sequence>MVHTDHDLLTRRCRLMGRLSSLLPALLFILTCRFWPAIVDGQTYLFDAPWLPSLDLSLRFRLDGLSLLFALIITGAGTFVSLYSSSYLGGHRHCGRYFFFLHAFMLSMLGLVLADNLLLLFVFWEGTTIFSFLLIGFDHESKTARENARQSLLVTGGGGLALLLGILLLKIAGGSYIISSWPAAGEMVRQHHLYPFILLAVLLGAMTKSAQFPFHFWLPNAMSAPTPISAFLHAATMVKAGIYLLMRCHPLLGGTPAWTTALVLIGGFTAVWGAVQALGPRDLKRILAYTTIMALGILTMFLGGQTAPALTAAVTFLMVHALYKAALFLAVGSIDHSAGSRIIDSLGGLWRAMPLTAVAVGAACLSMAGFPLFFGFIGKEIMYEGALAKEMYPVFAVTAAVLANALMTAVAAIVLFGPFFGSARAPRQQIHESPWTMWLGPLVLGGVGILFGLIPEWVSRVLIEPAVRSFHPGPEEIRLVFFHGLNLPLLLSLVTLCCGATLYLLRHRACRLVATVVEKLPATFEGLYNLGLSGFMNGAGLLTGRLQNGSLHFYLAVIVSTVILGVGWPWIGKLSGIFGRWPESIDTTALALLLFVSGSVFVVVTARKRLAAIGGLGGVGAGVALIFLLFGAPDIAMTQLLVETLTVIFVSLVMLRLPAIEQARRRTVRRRCLDGGLALAGGLLLTSLLIGVGSEPLDRSLTSYFEANSYLAAHGRNIVNVILVDFRSFDTLGEIIVVVLAAWAAVTLIRKPMEP</sequence>
<feature type="transmembrane region" description="Helical" evidence="10">
    <location>
        <begin position="352"/>
        <end position="374"/>
    </location>
</feature>
<proteinExistence type="predicted"/>
<keyword evidence="4" id="KW-1003">Cell membrane</keyword>
<dbReference type="OrthoDB" id="9781596at2"/>
<feature type="transmembrane region" description="Helical" evidence="10">
    <location>
        <begin position="676"/>
        <end position="694"/>
    </location>
</feature>
<dbReference type="Pfam" id="PF13244">
    <property type="entry name" value="MbhD"/>
    <property type="match status" value="1"/>
</dbReference>
<feature type="transmembrane region" description="Helical" evidence="10">
    <location>
        <begin position="551"/>
        <end position="572"/>
    </location>
</feature>
<keyword evidence="6 10" id="KW-1133">Transmembrane helix</keyword>
<feature type="transmembrane region" description="Helical" evidence="10">
    <location>
        <begin position="309"/>
        <end position="331"/>
    </location>
</feature>
<reference evidence="15 16" key="1">
    <citation type="submission" date="2016-11" db="EMBL/GenBank/DDBJ databases">
        <authorList>
            <person name="Jaros S."/>
            <person name="Januszkiewicz K."/>
            <person name="Wedrychowicz H."/>
        </authorList>
    </citation>
    <scope>NUCLEOTIDE SEQUENCE [LARGE SCALE GENOMIC DNA]</scope>
    <source>
        <strain evidence="15 16">DSM 9705</strain>
    </source>
</reference>
<evidence type="ECO:0000256" key="7">
    <source>
        <dbReference type="ARBA" id="ARBA00023065"/>
    </source>
</evidence>
<evidence type="ECO:0000313" key="16">
    <source>
        <dbReference type="Proteomes" id="UP000184139"/>
    </source>
</evidence>
<evidence type="ECO:0000313" key="15">
    <source>
        <dbReference type="EMBL" id="SHI02526.1"/>
    </source>
</evidence>
<feature type="transmembrane region" description="Helical" evidence="10">
    <location>
        <begin position="151"/>
        <end position="173"/>
    </location>
</feature>
<feature type="domain" description="NADH-Ubiquinone oxidoreductase (complex I) chain 5 N-terminal" evidence="12">
    <location>
        <begin position="53"/>
        <end position="98"/>
    </location>
</feature>
<evidence type="ECO:0000256" key="4">
    <source>
        <dbReference type="ARBA" id="ARBA00022475"/>
    </source>
</evidence>
<comment type="subcellular location">
    <subcellularLocation>
        <location evidence="1">Cell membrane</location>
        <topology evidence="1">Multi-pass membrane protein</topology>
    </subcellularLocation>
    <subcellularLocation>
        <location evidence="9">Membrane</location>
        <topology evidence="9">Multi-pass membrane protein</topology>
    </subcellularLocation>
</comment>
<feature type="transmembrane region" description="Helical" evidence="10">
    <location>
        <begin position="584"/>
        <end position="603"/>
    </location>
</feature>
<evidence type="ECO:0000256" key="9">
    <source>
        <dbReference type="RuleBase" id="RU000320"/>
    </source>
</evidence>
<evidence type="ECO:0000256" key="2">
    <source>
        <dbReference type="ARBA" id="ARBA00022448"/>
    </source>
</evidence>
<feature type="transmembrane region" description="Helical" evidence="10">
    <location>
        <begin position="610"/>
        <end position="630"/>
    </location>
</feature>
<dbReference type="Pfam" id="PF00361">
    <property type="entry name" value="Proton_antipo_M"/>
    <property type="match status" value="1"/>
</dbReference>
<keyword evidence="8 10" id="KW-0472">Membrane</keyword>
<feature type="transmembrane region" description="Helical" evidence="10">
    <location>
        <begin position="731"/>
        <end position="749"/>
    </location>
</feature>
<feature type="transmembrane region" description="Helical" evidence="10">
    <location>
        <begin position="479"/>
        <end position="505"/>
    </location>
</feature>
<dbReference type="STRING" id="1121409.SAMN02745124_03308"/>
<keyword evidence="7" id="KW-0406">Ion transport</keyword>
<evidence type="ECO:0000256" key="1">
    <source>
        <dbReference type="ARBA" id="ARBA00004651"/>
    </source>
</evidence>
<dbReference type="InterPro" id="IPR046806">
    <property type="entry name" value="MrpA_C/MbhE"/>
</dbReference>
<evidence type="ECO:0000259" key="13">
    <source>
        <dbReference type="Pfam" id="PF13244"/>
    </source>
</evidence>
<dbReference type="Proteomes" id="UP000184139">
    <property type="component" value="Unassembled WGS sequence"/>
</dbReference>
<feature type="transmembrane region" description="Helical" evidence="10">
    <location>
        <begin position="438"/>
        <end position="459"/>
    </location>
</feature>
<dbReference type="PRINTS" id="PR01434">
    <property type="entry name" value="NADHDHGNASE5"/>
</dbReference>
<organism evidence="15 16">
    <name type="scientific">Desulfofustis glycolicus DSM 9705</name>
    <dbReference type="NCBI Taxonomy" id="1121409"/>
    <lineage>
        <taxon>Bacteria</taxon>
        <taxon>Pseudomonadati</taxon>
        <taxon>Thermodesulfobacteriota</taxon>
        <taxon>Desulfobulbia</taxon>
        <taxon>Desulfobulbales</taxon>
        <taxon>Desulfocapsaceae</taxon>
        <taxon>Desulfofustis</taxon>
    </lineage>
</organism>
<feature type="transmembrane region" description="Helical" evidence="10">
    <location>
        <begin position="65"/>
        <end position="85"/>
    </location>
</feature>
<dbReference type="InterPro" id="IPR050616">
    <property type="entry name" value="CPA3_Na-H_Antiporter_A"/>
</dbReference>
<dbReference type="Pfam" id="PF20501">
    <property type="entry name" value="MbhE"/>
    <property type="match status" value="1"/>
</dbReference>
<keyword evidence="2" id="KW-0813">Transport</keyword>
<feature type="transmembrane region" description="Helical" evidence="10">
    <location>
        <begin position="230"/>
        <end position="246"/>
    </location>
</feature>
<feature type="transmembrane region" description="Helical" evidence="10">
    <location>
        <begin position="636"/>
        <end position="655"/>
    </location>
</feature>
<protein>
    <submittedName>
        <fullName evidence="15">Multisubunit sodium/proton antiporter, MrpA subunit</fullName>
    </submittedName>
</protein>
<evidence type="ECO:0000256" key="10">
    <source>
        <dbReference type="SAM" id="Phobius"/>
    </source>
</evidence>
<feature type="domain" description="NADH:quinone oxidoreductase/Mrp antiporter transmembrane" evidence="11">
    <location>
        <begin position="114"/>
        <end position="399"/>
    </location>
</feature>
<dbReference type="GO" id="GO:0015297">
    <property type="term" value="F:antiporter activity"/>
    <property type="evidence" value="ECO:0007669"/>
    <property type="project" value="UniProtKB-KW"/>
</dbReference>
<evidence type="ECO:0000256" key="6">
    <source>
        <dbReference type="ARBA" id="ARBA00022989"/>
    </source>
</evidence>